<feature type="domain" description="BEN" evidence="2">
    <location>
        <begin position="499"/>
        <end position="593"/>
    </location>
</feature>
<dbReference type="OrthoDB" id="10615981at2759"/>
<comment type="caution">
    <text evidence="3">The sequence shown here is derived from an EMBL/GenBank/DDBJ whole genome shotgun (WGS) entry which is preliminary data.</text>
</comment>
<dbReference type="GO" id="GO:0003677">
    <property type="term" value="F:DNA binding"/>
    <property type="evidence" value="ECO:0007669"/>
    <property type="project" value="InterPro"/>
</dbReference>
<dbReference type="InterPro" id="IPR018379">
    <property type="entry name" value="BEN_domain"/>
</dbReference>
<evidence type="ECO:0000313" key="3">
    <source>
        <dbReference type="EMBL" id="ODM89968.1"/>
    </source>
</evidence>
<keyword evidence="4" id="KW-1185">Reference proteome</keyword>
<feature type="compositionally biased region" description="Low complexity" evidence="1">
    <location>
        <begin position="339"/>
        <end position="350"/>
    </location>
</feature>
<evidence type="ECO:0000313" key="4">
    <source>
        <dbReference type="Proteomes" id="UP000094527"/>
    </source>
</evidence>
<dbReference type="AlphaFoldDB" id="A0A1D2MAE7"/>
<name>A0A1D2MAE7_ORCCI</name>
<protein>
    <recommendedName>
        <fullName evidence="2">BEN domain-containing protein</fullName>
    </recommendedName>
</protein>
<feature type="region of interest" description="Disordered" evidence="1">
    <location>
        <begin position="23"/>
        <end position="470"/>
    </location>
</feature>
<feature type="region of interest" description="Disordered" evidence="1">
    <location>
        <begin position="600"/>
        <end position="629"/>
    </location>
</feature>
<feature type="compositionally biased region" description="Basic and acidic residues" evidence="1">
    <location>
        <begin position="127"/>
        <end position="216"/>
    </location>
</feature>
<proteinExistence type="predicted"/>
<dbReference type="Proteomes" id="UP000094527">
    <property type="component" value="Unassembled WGS sequence"/>
</dbReference>
<feature type="compositionally biased region" description="Low complexity" evidence="1">
    <location>
        <begin position="313"/>
        <end position="327"/>
    </location>
</feature>
<reference evidence="3 4" key="1">
    <citation type="journal article" date="2016" name="Genome Biol. Evol.">
        <title>Gene Family Evolution Reflects Adaptation to Soil Environmental Stressors in the Genome of the Collembolan Orchesella cincta.</title>
        <authorList>
            <person name="Faddeeva-Vakhrusheva A."/>
            <person name="Derks M.F."/>
            <person name="Anvar S.Y."/>
            <person name="Agamennone V."/>
            <person name="Suring W."/>
            <person name="Smit S."/>
            <person name="van Straalen N.M."/>
            <person name="Roelofs D."/>
        </authorList>
    </citation>
    <scope>NUCLEOTIDE SEQUENCE [LARGE SCALE GENOMIC DNA]</scope>
    <source>
        <tissue evidence="3">Mixed pool</tissue>
    </source>
</reference>
<feature type="compositionally biased region" description="Polar residues" evidence="1">
    <location>
        <begin position="34"/>
        <end position="51"/>
    </location>
</feature>
<gene>
    <name evidence="3" type="ORF">Ocin01_16714</name>
</gene>
<feature type="compositionally biased region" description="Acidic residues" evidence="1">
    <location>
        <begin position="234"/>
        <end position="246"/>
    </location>
</feature>
<feature type="compositionally biased region" description="Polar residues" evidence="1">
    <location>
        <begin position="618"/>
        <end position="629"/>
    </location>
</feature>
<feature type="compositionally biased region" description="Low complexity" evidence="1">
    <location>
        <begin position="117"/>
        <end position="126"/>
    </location>
</feature>
<dbReference type="EMBL" id="LJIJ01002267">
    <property type="protein sequence ID" value="ODM89968.1"/>
    <property type="molecule type" value="Genomic_DNA"/>
</dbReference>
<accession>A0A1D2MAE7</accession>
<evidence type="ECO:0000256" key="1">
    <source>
        <dbReference type="SAM" id="MobiDB-lite"/>
    </source>
</evidence>
<dbReference type="PROSITE" id="PS51457">
    <property type="entry name" value="BEN"/>
    <property type="match status" value="1"/>
</dbReference>
<sequence length="629" mass="67915">MDAVYLVCQRVKFLEEKVKKLEARPYEDMGELKPTSNYSSTHAFRNYKTQGKGSGSGGVKRTYGNASPSTPKKPKLIPRPAPPSSNYPFKPSVKILPKDPNATTPVKKETVEQADLAKASSTPKKPAAVEEKEKETVTKQESSEGKEQPEAEKSTETETKDSADDIVKDKVLAEESQSESKETTSETMEVDKTAGETAKEDNSSNEQQETKEKTVEETPEDVAAELPIIKQEDLSGDEIGDADEDALSNVVGDKSATASEKESLAAEDALLFDDSAPGADDMMEFESGQEESEMEIEQKPVIPLEEDLGGDVSGSEASVSSFASSSSKPRLSTRRKKGAMMAAIASSSGSTGKNSEEEKPVMYTARGRRHTVPRRYAEFTGHDNVVSILKSQQRAEKTAAAGNSKGGKRQSLTPTKTHDTPPRIRKMVKTPKTPSPKKALTDSEGDGDVREGKKKSSGGGASSSSALPLDRPPCVDVLVDKVMGREVDSDGMVVLSEAYPNIYVNQQQLVAVVVKSNGKSTRLTRKMTTLVFEDSVLASASPFGTKYYKDRLPPEPLEAMVDFIADSGFEPHYSKKKIYMIVGQVCNEARAGRVSRKFMQPMEPGTSASGQPLECISEASSPAAQATPP</sequence>
<evidence type="ECO:0000259" key="2">
    <source>
        <dbReference type="PROSITE" id="PS51457"/>
    </source>
</evidence>
<organism evidence="3 4">
    <name type="scientific">Orchesella cincta</name>
    <name type="common">Springtail</name>
    <name type="synonym">Podura cincta</name>
    <dbReference type="NCBI Taxonomy" id="48709"/>
    <lineage>
        <taxon>Eukaryota</taxon>
        <taxon>Metazoa</taxon>
        <taxon>Ecdysozoa</taxon>
        <taxon>Arthropoda</taxon>
        <taxon>Hexapoda</taxon>
        <taxon>Collembola</taxon>
        <taxon>Entomobryomorpha</taxon>
        <taxon>Entomobryoidea</taxon>
        <taxon>Orchesellidae</taxon>
        <taxon>Orchesellinae</taxon>
        <taxon>Orchesella</taxon>
    </lineage>
</organism>
<feature type="compositionally biased region" description="Acidic residues" evidence="1">
    <location>
        <begin position="281"/>
        <end position="295"/>
    </location>
</feature>